<evidence type="ECO:0000313" key="2">
    <source>
        <dbReference type="RefSeq" id="XP_071901100.1"/>
    </source>
</evidence>
<sequence length="259" mass="28823">MKSVLLEFTNLSVLTSNLNKSEVFLAGVSDELGAQLCPMQRGSFPVRYLGVPLISTRLSVSDCALLIEKVQKKVRGWNSKLITYAVRLQLVESVLLNLQIYWSSTFLIPKTVIKKIEAVVTAFLWKGTPTAKTGIKVSWQEMQHQFPVIAHGTEGTYFNSGQLLVPTSFQPLSVVTGEDTFLWHDNWHARGALLNYCGPDIVRQYGSSLHAKVSSIIQHGVWMPPTGSRRTAAVVDFIQYLPPTEYLDPSNKESVKVDG</sequence>
<dbReference type="Proteomes" id="UP001652660">
    <property type="component" value="Chromosome 4c"/>
</dbReference>
<dbReference type="PANTHER" id="PTHR33116:SF80">
    <property type="entry name" value="REVERSE TRANSCRIPTASE ZINC-BINDING DOMAIN-CONTAINING PROTEIN"/>
    <property type="match status" value="1"/>
</dbReference>
<evidence type="ECO:0000313" key="1">
    <source>
        <dbReference type="Proteomes" id="UP001652660"/>
    </source>
</evidence>
<name>A0ABM4U1D7_COFAR</name>
<accession>A0ABM4U1D7</accession>
<dbReference type="GeneID" id="140004844"/>
<proteinExistence type="predicted"/>
<gene>
    <name evidence="2" type="primary">LOC140004844</name>
</gene>
<dbReference type="RefSeq" id="XP_071901100.1">
    <property type="nucleotide sequence ID" value="XM_072044999.1"/>
</dbReference>
<organism evidence="1 2">
    <name type="scientific">Coffea arabica</name>
    <name type="common">Arabian coffee</name>
    <dbReference type="NCBI Taxonomy" id="13443"/>
    <lineage>
        <taxon>Eukaryota</taxon>
        <taxon>Viridiplantae</taxon>
        <taxon>Streptophyta</taxon>
        <taxon>Embryophyta</taxon>
        <taxon>Tracheophyta</taxon>
        <taxon>Spermatophyta</taxon>
        <taxon>Magnoliopsida</taxon>
        <taxon>eudicotyledons</taxon>
        <taxon>Gunneridae</taxon>
        <taxon>Pentapetalae</taxon>
        <taxon>asterids</taxon>
        <taxon>lamiids</taxon>
        <taxon>Gentianales</taxon>
        <taxon>Rubiaceae</taxon>
        <taxon>Ixoroideae</taxon>
        <taxon>Gardenieae complex</taxon>
        <taxon>Bertiereae - Coffeeae clade</taxon>
        <taxon>Coffeeae</taxon>
        <taxon>Coffea</taxon>
    </lineage>
</organism>
<reference evidence="2" key="1">
    <citation type="submission" date="2025-08" db="UniProtKB">
        <authorList>
            <consortium name="RefSeq"/>
        </authorList>
    </citation>
    <scope>IDENTIFICATION</scope>
    <source>
        <tissue evidence="2">Leaves</tissue>
    </source>
</reference>
<protein>
    <submittedName>
        <fullName evidence="2">Uncharacterized protein</fullName>
    </submittedName>
</protein>
<dbReference type="PANTHER" id="PTHR33116">
    <property type="entry name" value="REVERSE TRANSCRIPTASE ZINC-BINDING DOMAIN-CONTAINING PROTEIN-RELATED-RELATED"/>
    <property type="match status" value="1"/>
</dbReference>
<keyword evidence="1" id="KW-1185">Reference proteome</keyword>